<feature type="transmembrane region" description="Helical" evidence="1">
    <location>
        <begin position="431"/>
        <end position="450"/>
    </location>
</feature>
<sequence>MSERMPLGQTGPTELGARRVIAAGAGALAVVVVVAGLLLVARAGDQTLPTWFIVSAGTVVTAFVALAVLARWLSDRSLRGLAAIAAGGYVLVLVLFLPALTVAAALDRIPWVLSASTAAVAAALLAGGTRAAWGTLAVAIVGCIAYRVVVGGLDLDGIVNDVQTALSATVVCVICVHVIATSRALDHAAAEVGATSAAAAAEHGRLAARTRAASLVHDEVLATLTLAGVQASVPRDRLAAQAARASELVTSLAAAEQPAPDLETILRRESDHAAATFRVEGLSAVVAPVAVIEALASAARQALENSLRHARAQRREVVLRHSATGLFVEVSDDGVGFDLDSIPADRLGVRTSIVGRVRGLPGGAATIDTAPGRGTRVRLGWSTAAAESPRDVAVPMPARFDLAALAVVFVVGQALCAAVAALTAVRESGDLAIFAAIPHAALFMAALALSELLRRSPRPIPSALRTTAVVIAAVGIVAAGSTVVPLSFGMSWYVTAIAFVLVALVFRSRPGPAGLGVAGIVAVVLVAGVTVGATPATIGLIIARPIVLIVAAIVMLRVVRAMRRRTAALHADAADAAQRAAWDAAARSELAQRVADLGRDAVPLLGRIADAATLTDAERRACVALEGELRDEYRAGALRRGPLVAAARRARQRGVDVVLLDDADSPPPAQLLDAIAAWMADRIDMAAVRVVGRLSPAGRAELASITVDGSTTRFAAVEQGDHSSRSFHGE</sequence>
<dbReference type="InterPro" id="IPR036890">
    <property type="entry name" value="HATPase_C_sf"/>
</dbReference>
<protein>
    <recommendedName>
        <fullName evidence="2">Histidine kinase/HSP90-like ATPase domain-containing protein</fullName>
    </recommendedName>
</protein>
<dbReference type="InterPro" id="IPR003594">
    <property type="entry name" value="HATPase_dom"/>
</dbReference>
<name>A0ABT6ZEE4_9MICO</name>
<dbReference type="RefSeq" id="WP_283716171.1">
    <property type="nucleotide sequence ID" value="NZ_JASJND010000006.1"/>
</dbReference>
<evidence type="ECO:0000313" key="3">
    <source>
        <dbReference type="EMBL" id="MDJ1114535.1"/>
    </source>
</evidence>
<evidence type="ECO:0000313" key="4">
    <source>
        <dbReference type="Proteomes" id="UP001321481"/>
    </source>
</evidence>
<feature type="transmembrane region" description="Helical" evidence="1">
    <location>
        <begin position="133"/>
        <end position="150"/>
    </location>
</feature>
<feature type="transmembrane region" description="Helical" evidence="1">
    <location>
        <begin position="50"/>
        <end position="69"/>
    </location>
</feature>
<feature type="transmembrane region" description="Helical" evidence="1">
    <location>
        <begin position="538"/>
        <end position="559"/>
    </location>
</feature>
<feature type="transmembrane region" description="Helical" evidence="1">
    <location>
        <begin position="490"/>
        <end position="506"/>
    </location>
</feature>
<accession>A0ABT6ZEE4</accession>
<keyword evidence="1" id="KW-0472">Membrane</keyword>
<feature type="transmembrane region" description="Helical" evidence="1">
    <location>
        <begin position="462"/>
        <end position="484"/>
    </location>
</feature>
<feature type="transmembrane region" description="Helical" evidence="1">
    <location>
        <begin position="513"/>
        <end position="532"/>
    </location>
</feature>
<dbReference type="EMBL" id="JASJND010000006">
    <property type="protein sequence ID" value="MDJ1114535.1"/>
    <property type="molecule type" value="Genomic_DNA"/>
</dbReference>
<reference evidence="3 4" key="1">
    <citation type="submission" date="2023-05" db="EMBL/GenBank/DDBJ databases">
        <title>Microbacterium dauci sp.nov., Isolated from Carrot Rhizosphere Soil.</title>
        <authorList>
            <person name="Xiao Z."/>
            <person name="Zheng J."/>
        </authorList>
    </citation>
    <scope>NUCLEOTIDE SEQUENCE [LARGE SCALE GENOMIC DNA]</scope>
    <source>
        <strain evidence="3 4">LX3-4</strain>
    </source>
</reference>
<dbReference type="SUPFAM" id="SSF55874">
    <property type="entry name" value="ATPase domain of HSP90 chaperone/DNA topoisomerase II/histidine kinase"/>
    <property type="match status" value="1"/>
</dbReference>
<evidence type="ECO:0000256" key="1">
    <source>
        <dbReference type="SAM" id="Phobius"/>
    </source>
</evidence>
<dbReference type="Gene3D" id="3.30.565.10">
    <property type="entry name" value="Histidine kinase-like ATPase, C-terminal domain"/>
    <property type="match status" value="1"/>
</dbReference>
<keyword evidence="4" id="KW-1185">Reference proteome</keyword>
<evidence type="ECO:0000259" key="2">
    <source>
        <dbReference type="Pfam" id="PF02518"/>
    </source>
</evidence>
<feature type="transmembrane region" description="Helical" evidence="1">
    <location>
        <begin position="81"/>
        <end position="103"/>
    </location>
</feature>
<organism evidence="3 4">
    <name type="scientific">Microbacterium dauci</name>
    <dbReference type="NCBI Taxonomy" id="3048008"/>
    <lineage>
        <taxon>Bacteria</taxon>
        <taxon>Bacillati</taxon>
        <taxon>Actinomycetota</taxon>
        <taxon>Actinomycetes</taxon>
        <taxon>Micrococcales</taxon>
        <taxon>Microbacteriaceae</taxon>
        <taxon>Microbacterium</taxon>
    </lineage>
</organism>
<feature type="domain" description="Histidine kinase/HSP90-like ATPase" evidence="2">
    <location>
        <begin position="293"/>
        <end position="379"/>
    </location>
</feature>
<keyword evidence="1" id="KW-0812">Transmembrane</keyword>
<dbReference type="Pfam" id="PF02518">
    <property type="entry name" value="HATPase_c"/>
    <property type="match status" value="1"/>
</dbReference>
<proteinExistence type="predicted"/>
<feature type="transmembrane region" description="Helical" evidence="1">
    <location>
        <begin position="109"/>
        <end position="126"/>
    </location>
</feature>
<keyword evidence="1" id="KW-1133">Transmembrane helix</keyword>
<feature type="transmembrane region" description="Helical" evidence="1">
    <location>
        <begin position="162"/>
        <end position="180"/>
    </location>
</feature>
<feature type="transmembrane region" description="Helical" evidence="1">
    <location>
        <begin position="402"/>
        <end position="425"/>
    </location>
</feature>
<feature type="transmembrane region" description="Helical" evidence="1">
    <location>
        <begin position="20"/>
        <end position="44"/>
    </location>
</feature>
<dbReference type="Proteomes" id="UP001321481">
    <property type="component" value="Unassembled WGS sequence"/>
</dbReference>
<gene>
    <name evidence="3" type="ORF">QNI14_08715</name>
</gene>
<comment type="caution">
    <text evidence="3">The sequence shown here is derived from an EMBL/GenBank/DDBJ whole genome shotgun (WGS) entry which is preliminary data.</text>
</comment>